<sequence length="116" mass="12747">MSSQLDSPEKSLLAAELALGLLPAREEAEGMRALARDPELAGELDFWQSRLIGFMGPVEDVAPPPRVFDALQARLFGEAEGRSFWQELLAPENRGWLVLVLAVKLGVIALLLYALF</sequence>
<keyword evidence="1" id="KW-0812">Transmembrane</keyword>
<accession>A0AAU8AP17</accession>
<keyword evidence="1" id="KW-0472">Membrane</keyword>
<dbReference type="EMBL" id="CP123385">
    <property type="protein sequence ID" value="XCC96455.1"/>
    <property type="molecule type" value="Genomic_DNA"/>
</dbReference>
<protein>
    <recommendedName>
        <fullName evidence="3">Anti-sigma factor</fullName>
    </recommendedName>
</protein>
<name>A0AAU8AP17_9RHOB</name>
<evidence type="ECO:0000313" key="2">
    <source>
        <dbReference type="EMBL" id="XCC96455.1"/>
    </source>
</evidence>
<keyword evidence="1" id="KW-1133">Transmembrane helix</keyword>
<evidence type="ECO:0000256" key="1">
    <source>
        <dbReference type="SAM" id="Phobius"/>
    </source>
</evidence>
<dbReference type="AlphaFoldDB" id="A0AAU8AP17"/>
<gene>
    <name evidence="2" type="ORF">PVT71_17400</name>
</gene>
<proteinExistence type="predicted"/>
<feature type="transmembrane region" description="Helical" evidence="1">
    <location>
        <begin position="95"/>
        <end position="115"/>
    </location>
</feature>
<organism evidence="2">
    <name type="scientific">Alloyangia sp. H15</name>
    <dbReference type="NCBI Taxonomy" id="3029062"/>
    <lineage>
        <taxon>Bacteria</taxon>
        <taxon>Pseudomonadati</taxon>
        <taxon>Pseudomonadota</taxon>
        <taxon>Alphaproteobacteria</taxon>
        <taxon>Rhodobacterales</taxon>
        <taxon>Roseobacteraceae</taxon>
        <taxon>Alloyangia</taxon>
    </lineage>
</organism>
<dbReference type="RefSeq" id="WP_353475330.1">
    <property type="nucleotide sequence ID" value="NZ_CP123385.1"/>
</dbReference>
<reference evidence="2" key="1">
    <citation type="submission" date="2023-02" db="EMBL/GenBank/DDBJ databases">
        <title>Description and genomic characterization of Salipiger bruguierae sp. nov., isolated from the sediment of mangrove plant Bruguiera sexangula.</title>
        <authorList>
            <person name="Long M."/>
        </authorList>
    </citation>
    <scope>NUCLEOTIDE SEQUENCE</scope>
    <source>
        <strain evidence="2">H15</strain>
    </source>
</reference>
<evidence type="ECO:0008006" key="3">
    <source>
        <dbReference type="Google" id="ProtNLM"/>
    </source>
</evidence>